<accession>A0A5P2G5N4</accession>
<dbReference type="KEGG" id="arac:E0W69_015470"/>
<dbReference type="PANTHER" id="PTHR33336:SF3">
    <property type="entry name" value="ABM DOMAIN-CONTAINING PROTEIN"/>
    <property type="match status" value="1"/>
</dbReference>
<dbReference type="Pfam" id="PF03992">
    <property type="entry name" value="ABM"/>
    <property type="match status" value="1"/>
</dbReference>
<dbReference type="InterPro" id="IPR007138">
    <property type="entry name" value="ABM_dom"/>
</dbReference>
<dbReference type="InterPro" id="IPR011008">
    <property type="entry name" value="Dimeric_a/b-barrel"/>
</dbReference>
<dbReference type="SUPFAM" id="SSF54909">
    <property type="entry name" value="Dimeric alpha+beta barrel"/>
    <property type="match status" value="1"/>
</dbReference>
<keyword evidence="2" id="KW-0503">Monooxygenase</keyword>
<dbReference type="InterPro" id="IPR050744">
    <property type="entry name" value="AI-2_Isomerase_LsrG"/>
</dbReference>
<dbReference type="GO" id="GO:0005829">
    <property type="term" value="C:cytosol"/>
    <property type="evidence" value="ECO:0007669"/>
    <property type="project" value="TreeGrafter"/>
</dbReference>
<dbReference type="OrthoDB" id="964493at2"/>
<protein>
    <submittedName>
        <fullName evidence="2">Antibiotic biosynthesis monooxygenase</fullName>
    </submittedName>
</protein>
<feature type="domain" description="ABM" evidence="1">
    <location>
        <begin position="6"/>
        <end position="98"/>
    </location>
</feature>
<dbReference type="EMBL" id="CP044016">
    <property type="protein sequence ID" value="QES89998.1"/>
    <property type="molecule type" value="Genomic_DNA"/>
</dbReference>
<dbReference type="PANTHER" id="PTHR33336">
    <property type="entry name" value="QUINOL MONOOXYGENASE YGIN-RELATED"/>
    <property type="match status" value="1"/>
</dbReference>
<dbReference type="PROSITE" id="PS51725">
    <property type="entry name" value="ABM"/>
    <property type="match status" value="1"/>
</dbReference>
<dbReference type="Proteomes" id="UP000292424">
    <property type="component" value="Chromosome"/>
</dbReference>
<dbReference type="RefSeq" id="WP_131330954.1">
    <property type="nucleotide sequence ID" value="NZ_CP044016.1"/>
</dbReference>
<dbReference type="AlphaFoldDB" id="A0A5P2G5N4"/>
<evidence type="ECO:0000313" key="2">
    <source>
        <dbReference type="EMBL" id="QES89998.1"/>
    </source>
</evidence>
<keyword evidence="3" id="KW-1185">Reference proteome</keyword>
<gene>
    <name evidence="2" type="ORF">E0W69_015470</name>
</gene>
<dbReference type="GO" id="GO:0004497">
    <property type="term" value="F:monooxygenase activity"/>
    <property type="evidence" value="ECO:0007669"/>
    <property type="project" value="UniProtKB-KW"/>
</dbReference>
<evidence type="ECO:0000313" key="3">
    <source>
        <dbReference type="Proteomes" id="UP000292424"/>
    </source>
</evidence>
<name>A0A5P2G5N4_9BACT</name>
<dbReference type="Gene3D" id="3.30.70.100">
    <property type="match status" value="1"/>
</dbReference>
<evidence type="ECO:0000259" key="1">
    <source>
        <dbReference type="PROSITE" id="PS51725"/>
    </source>
</evidence>
<organism evidence="2 3">
    <name type="scientific">Rhizosphaericola mali</name>
    <dbReference type="NCBI Taxonomy" id="2545455"/>
    <lineage>
        <taxon>Bacteria</taxon>
        <taxon>Pseudomonadati</taxon>
        <taxon>Bacteroidota</taxon>
        <taxon>Chitinophagia</taxon>
        <taxon>Chitinophagales</taxon>
        <taxon>Chitinophagaceae</taxon>
        <taxon>Rhizosphaericola</taxon>
    </lineage>
</organism>
<keyword evidence="2" id="KW-0560">Oxidoreductase</keyword>
<sequence>MKDNIVSVFAKWQVAEGKIETVISLLKEAVVKSSAEEGNLKYEIFQEKENDHTILLFEQYINQEAADFHRKTPHFQEVVVQKILPLLEKREVIVTSEVQF</sequence>
<proteinExistence type="predicted"/>
<reference evidence="2 3" key="1">
    <citation type="submission" date="2019-09" db="EMBL/GenBank/DDBJ databases">
        <title>Complete genome sequence of Arachidicoccus sp. B3-10 isolated from apple orchard soil.</title>
        <authorList>
            <person name="Kim H.S."/>
            <person name="Han K.-I."/>
            <person name="Suh M.K."/>
            <person name="Lee K.C."/>
            <person name="Eom M.K."/>
            <person name="Kim J.-S."/>
            <person name="Kang S.W."/>
            <person name="Sin Y."/>
            <person name="Lee J.-S."/>
        </authorList>
    </citation>
    <scope>NUCLEOTIDE SEQUENCE [LARGE SCALE GENOMIC DNA]</scope>
    <source>
        <strain evidence="2 3">B3-10</strain>
    </source>
</reference>